<reference evidence="2 3" key="1">
    <citation type="submission" date="2020-11" db="EMBL/GenBank/DDBJ databases">
        <title>Insectihabitans protaetiae gen. nov. sp. nov. and Insectihabitans allomyrinae sp. nov., isolated from larvae of Protaetia brevitarsis seulensis and Allomyrina dichotoma, respectively.</title>
        <authorList>
            <person name="Lee S.D."/>
            <person name="Byeon Y.-S."/>
            <person name="Kim S.-M."/>
            <person name="Yang H.L."/>
            <person name="Kim I.S."/>
        </authorList>
    </citation>
    <scope>NUCLEOTIDE SEQUENCE [LARGE SCALE GENOMIC DNA]</scope>
    <source>
        <strain evidence="2 3">BWR-B9</strain>
    </source>
</reference>
<dbReference type="RefSeq" id="WP_218468122.1">
    <property type="nucleotide sequence ID" value="NZ_JADRCR010000002.1"/>
</dbReference>
<keyword evidence="3" id="KW-1185">Reference proteome</keyword>
<keyword evidence="1" id="KW-1133">Transmembrane helix</keyword>
<protein>
    <recommendedName>
        <fullName evidence="4">C2H2-type domain-containing protein</fullName>
    </recommendedName>
</protein>
<evidence type="ECO:0000313" key="2">
    <source>
        <dbReference type="EMBL" id="MBK5142990.1"/>
    </source>
</evidence>
<keyword evidence="1" id="KW-0472">Membrane</keyword>
<dbReference type="EMBL" id="JADRCR010000002">
    <property type="protein sequence ID" value="MBK5142990.1"/>
    <property type="molecule type" value="Genomic_DNA"/>
</dbReference>
<keyword evidence="1" id="KW-0812">Transmembrane</keyword>
<dbReference type="Proteomes" id="UP001296921">
    <property type="component" value="Unassembled WGS sequence"/>
</dbReference>
<name>A0ABS1INV9_9GAMM</name>
<gene>
    <name evidence="2" type="ORF">I2494_04535</name>
</gene>
<organism evidence="2 3">
    <name type="scientific">Limnobaculum allomyrinae</name>
    <dbReference type="NCBI Taxonomy" id="2791986"/>
    <lineage>
        <taxon>Bacteria</taxon>
        <taxon>Pseudomonadati</taxon>
        <taxon>Pseudomonadota</taxon>
        <taxon>Gammaproteobacteria</taxon>
        <taxon>Enterobacterales</taxon>
        <taxon>Budviciaceae</taxon>
        <taxon>Limnobaculum</taxon>
    </lineage>
</organism>
<proteinExistence type="predicted"/>
<evidence type="ECO:0008006" key="4">
    <source>
        <dbReference type="Google" id="ProtNLM"/>
    </source>
</evidence>
<evidence type="ECO:0000256" key="1">
    <source>
        <dbReference type="SAM" id="Phobius"/>
    </source>
</evidence>
<sequence>MSGFNIYGDNNRAAGRDYHEHAAPDVCPRCEDRLLSAGRVWCRHCEDEHNQIKRERLIRKITRNRILGRFRIALFALVISVLFLAYSDKDLSGYPSVAFLISLVACCVFSNALKNYPPDDDK</sequence>
<comment type="caution">
    <text evidence="2">The sequence shown here is derived from an EMBL/GenBank/DDBJ whole genome shotgun (WGS) entry which is preliminary data.</text>
</comment>
<accession>A0ABS1INV9</accession>
<feature type="transmembrane region" description="Helical" evidence="1">
    <location>
        <begin position="66"/>
        <end position="86"/>
    </location>
</feature>
<feature type="transmembrane region" description="Helical" evidence="1">
    <location>
        <begin position="92"/>
        <end position="113"/>
    </location>
</feature>
<evidence type="ECO:0000313" key="3">
    <source>
        <dbReference type="Proteomes" id="UP001296921"/>
    </source>
</evidence>